<keyword evidence="5" id="KW-0539">Nucleus</keyword>
<feature type="domain" description="C3H1-type" evidence="8">
    <location>
        <begin position="2"/>
        <end position="29"/>
    </location>
</feature>
<dbReference type="GO" id="GO:0008270">
    <property type="term" value="F:zinc ion binding"/>
    <property type="evidence" value="ECO:0007669"/>
    <property type="project" value="UniProtKB-KW"/>
</dbReference>
<dbReference type="Gene3D" id="4.10.1000.10">
    <property type="entry name" value="Zinc finger, CCCH-type"/>
    <property type="match status" value="1"/>
</dbReference>
<evidence type="ECO:0000256" key="4">
    <source>
        <dbReference type="ARBA" id="ARBA00022833"/>
    </source>
</evidence>
<gene>
    <name evidence="9" type="ORF">LIER_35668</name>
</gene>
<evidence type="ECO:0000313" key="9">
    <source>
        <dbReference type="EMBL" id="GAA0143001.1"/>
    </source>
</evidence>
<comment type="caution">
    <text evidence="9">The sequence shown here is derived from an EMBL/GenBank/DDBJ whole genome shotgun (WGS) entry which is preliminary data.</text>
</comment>
<keyword evidence="4 6" id="KW-0862">Zinc</keyword>
<evidence type="ECO:0000256" key="2">
    <source>
        <dbReference type="ARBA" id="ARBA00022723"/>
    </source>
</evidence>
<dbReference type="InterPro" id="IPR036855">
    <property type="entry name" value="Znf_CCCH_sf"/>
</dbReference>
<reference evidence="9 10" key="1">
    <citation type="submission" date="2024-01" db="EMBL/GenBank/DDBJ databases">
        <title>The complete chloroplast genome sequence of Lithospermum erythrorhizon: insights into the phylogenetic relationship among Boraginaceae species and the maternal lineages of purple gromwells.</title>
        <authorList>
            <person name="Okada T."/>
            <person name="Watanabe K."/>
        </authorList>
    </citation>
    <scope>NUCLEOTIDE SEQUENCE [LARGE SCALE GENOMIC DNA]</scope>
</reference>
<evidence type="ECO:0000259" key="8">
    <source>
        <dbReference type="PROSITE" id="PS50103"/>
    </source>
</evidence>
<feature type="compositionally biased region" description="Low complexity" evidence="7">
    <location>
        <begin position="96"/>
        <end position="107"/>
    </location>
</feature>
<dbReference type="PANTHER" id="PTHR46527:SF1">
    <property type="entry name" value="NUCLEOPORIN NUP42"/>
    <property type="match status" value="1"/>
</dbReference>
<dbReference type="AlphaFoldDB" id="A0AAV3NX37"/>
<feature type="compositionally biased region" description="Polar residues" evidence="7">
    <location>
        <begin position="70"/>
        <end position="87"/>
    </location>
</feature>
<dbReference type="SMART" id="SM00356">
    <property type="entry name" value="ZnF_C3H1"/>
    <property type="match status" value="1"/>
</dbReference>
<name>A0AAV3NX37_LITER</name>
<feature type="zinc finger region" description="C3H1-type" evidence="6">
    <location>
        <begin position="2"/>
        <end position="29"/>
    </location>
</feature>
<evidence type="ECO:0000313" key="10">
    <source>
        <dbReference type="Proteomes" id="UP001454036"/>
    </source>
</evidence>
<feature type="region of interest" description="Disordered" evidence="7">
    <location>
        <begin position="376"/>
        <end position="400"/>
    </location>
</feature>
<protein>
    <submittedName>
        <fullName evidence="9">Ubiquitin-protein ligase</fullName>
    </submittedName>
</protein>
<dbReference type="InterPro" id="IPR051767">
    <property type="entry name" value="Nucleoporin_NUP42"/>
</dbReference>
<evidence type="ECO:0000256" key="6">
    <source>
        <dbReference type="PROSITE-ProRule" id="PRU00723"/>
    </source>
</evidence>
<keyword evidence="9" id="KW-0436">Ligase</keyword>
<keyword evidence="10" id="KW-1185">Reference proteome</keyword>
<feature type="region of interest" description="Disordered" evidence="7">
    <location>
        <begin position="264"/>
        <end position="359"/>
    </location>
</feature>
<dbReference type="PROSITE" id="PS50103">
    <property type="entry name" value="ZF_C3H1"/>
    <property type="match status" value="1"/>
</dbReference>
<evidence type="ECO:0000256" key="7">
    <source>
        <dbReference type="SAM" id="MobiDB-lite"/>
    </source>
</evidence>
<sequence length="465" mass="50426">MPPKKEVCRNFQRGSCQYGDRCRYLHGAPQQSKPNPFGFDSQNQQQKPNPFGFASQNQQQKSNPFGFGVQNPQQRGANDSGLNQNKPFENKWTRFSPINNTNNSTPSRSEKQSSAPAPAHTCTDSDSCKRQIAEDFRNERPMWRLTCYGHVKNGPCDIVGDTSYEELRAAAYDEAKRGMNIQSIIERERISVQAKLVEFESLLSNPYTGPSRLVPNLQNPSQGVSPNTTVNLHSNGGPPAVSSFGQLAASLSSGTSFSSGAPNTLFGQLNSSQNLNSGPPNGNTSSQSSLFPNVNGNSPFQNLNPGPPNSNPFSQSNPFQNQGGHSSAFGQKSIFPSQSTPPTQQTPFTSNAASVSNGASGAEKNLFSSFPIPPQTSTSVLSQSHNSSSGNTLLPNAIGQPSVNIQLPNSLPRESDGDDSIWMKSKWTIGEFATLFPEWYKPIYSFYSISRAALNLATNCNQRPS</sequence>
<feature type="compositionally biased region" description="Low complexity" evidence="7">
    <location>
        <begin position="311"/>
        <end position="322"/>
    </location>
</feature>
<feature type="region of interest" description="Disordered" evidence="7">
    <location>
        <begin position="25"/>
        <end position="128"/>
    </location>
</feature>
<dbReference type="Proteomes" id="UP001454036">
    <property type="component" value="Unassembled WGS sequence"/>
</dbReference>
<evidence type="ECO:0000256" key="1">
    <source>
        <dbReference type="ARBA" id="ARBA00004123"/>
    </source>
</evidence>
<comment type="subcellular location">
    <subcellularLocation>
        <location evidence="1">Nucleus</location>
    </subcellularLocation>
</comment>
<dbReference type="InterPro" id="IPR000571">
    <property type="entry name" value="Znf_CCCH"/>
</dbReference>
<keyword evidence="2 6" id="KW-0479">Metal-binding</keyword>
<feature type="region of interest" description="Disordered" evidence="7">
    <location>
        <begin position="211"/>
        <end position="238"/>
    </location>
</feature>
<feature type="compositionally biased region" description="Polar residues" evidence="7">
    <location>
        <begin position="29"/>
        <end position="63"/>
    </location>
</feature>
<dbReference type="GO" id="GO:0016874">
    <property type="term" value="F:ligase activity"/>
    <property type="evidence" value="ECO:0007669"/>
    <property type="project" value="UniProtKB-KW"/>
</dbReference>
<dbReference type="SUPFAM" id="SSF90229">
    <property type="entry name" value="CCCH zinc finger"/>
    <property type="match status" value="1"/>
</dbReference>
<evidence type="ECO:0000256" key="3">
    <source>
        <dbReference type="ARBA" id="ARBA00022771"/>
    </source>
</evidence>
<accession>A0AAV3NX37</accession>
<feature type="compositionally biased region" description="Low complexity" evidence="7">
    <location>
        <begin position="335"/>
        <end position="359"/>
    </location>
</feature>
<dbReference type="GO" id="GO:0005634">
    <property type="term" value="C:nucleus"/>
    <property type="evidence" value="ECO:0007669"/>
    <property type="project" value="UniProtKB-SubCell"/>
</dbReference>
<feature type="compositionally biased region" description="Polar residues" evidence="7">
    <location>
        <begin position="216"/>
        <end position="234"/>
    </location>
</feature>
<proteinExistence type="predicted"/>
<dbReference type="PANTHER" id="PTHR46527">
    <property type="entry name" value="NUCLEOPORIN-LIKE PROTEIN 2"/>
    <property type="match status" value="1"/>
</dbReference>
<organism evidence="9 10">
    <name type="scientific">Lithospermum erythrorhizon</name>
    <name type="common">Purple gromwell</name>
    <name type="synonym">Lithospermum officinale var. erythrorhizon</name>
    <dbReference type="NCBI Taxonomy" id="34254"/>
    <lineage>
        <taxon>Eukaryota</taxon>
        <taxon>Viridiplantae</taxon>
        <taxon>Streptophyta</taxon>
        <taxon>Embryophyta</taxon>
        <taxon>Tracheophyta</taxon>
        <taxon>Spermatophyta</taxon>
        <taxon>Magnoliopsida</taxon>
        <taxon>eudicotyledons</taxon>
        <taxon>Gunneridae</taxon>
        <taxon>Pentapetalae</taxon>
        <taxon>asterids</taxon>
        <taxon>lamiids</taxon>
        <taxon>Boraginales</taxon>
        <taxon>Boraginaceae</taxon>
        <taxon>Boraginoideae</taxon>
        <taxon>Lithospermeae</taxon>
        <taxon>Lithospermum</taxon>
    </lineage>
</organism>
<feature type="compositionally biased region" description="Polar residues" evidence="7">
    <location>
        <begin position="265"/>
        <end position="303"/>
    </location>
</feature>
<evidence type="ECO:0000256" key="5">
    <source>
        <dbReference type="ARBA" id="ARBA00023242"/>
    </source>
</evidence>
<dbReference type="EMBL" id="BAABME010015795">
    <property type="protein sequence ID" value="GAA0143001.1"/>
    <property type="molecule type" value="Genomic_DNA"/>
</dbReference>
<keyword evidence="3 6" id="KW-0863">Zinc-finger</keyword>
<dbReference type="Pfam" id="PF00642">
    <property type="entry name" value="zf-CCCH"/>
    <property type="match status" value="1"/>
</dbReference>